<protein>
    <submittedName>
        <fullName evidence="1">Uncharacterized protein</fullName>
    </submittedName>
</protein>
<keyword evidence="2" id="KW-1185">Reference proteome</keyword>
<dbReference type="GeneID" id="20530991"/>
<dbReference type="AlphaFoldDB" id="A0A058Z043"/>
<accession>A0A058Z043</accession>
<organism evidence="1">
    <name type="scientific">Fonticula alba</name>
    <name type="common">Slime mold</name>
    <dbReference type="NCBI Taxonomy" id="691883"/>
    <lineage>
        <taxon>Eukaryota</taxon>
        <taxon>Rotosphaerida</taxon>
        <taxon>Fonticulaceae</taxon>
        <taxon>Fonticula</taxon>
    </lineage>
</organism>
<name>A0A058Z043_FONAL</name>
<sequence>MAADTAPLAYLLAEASGPALRLGQAICLLPGVMLRPRVMAGASGDQAAGRADRRTLVLLDAAPAGPRVLRCVLPGPRAHPHGHPRASL</sequence>
<evidence type="ECO:0000313" key="2">
    <source>
        <dbReference type="Proteomes" id="UP000030693"/>
    </source>
</evidence>
<evidence type="ECO:0000313" key="1">
    <source>
        <dbReference type="EMBL" id="KCV67313.1"/>
    </source>
</evidence>
<dbReference type="Proteomes" id="UP000030693">
    <property type="component" value="Unassembled WGS sequence"/>
</dbReference>
<proteinExistence type="predicted"/>
<dbReference type="EMBL" id="KB932243">
    <property type="protein sequence ID" value="KCV67313.1"/>
    <property type="molecule type" value="Genomic_DNA"/>
</dbReference>
<gene>
    <name evidence="1" type="ORF">H696_06266</name>
</gene>
<dbReference type="RefSeq" id="XP_009498284.1">
    <property type="nucleotide sequence ID" value="XM_009500009.1"/>
</dbReference>
<reference evidence="1" key="1">
    <citation type="submission" date="2013-04" db="EMBL/GenBank/DDBJ databases">
        <title>The Genome Sequence of Fonticula alba ATCC 38817.</title>
        <authorList>
            <consortium name="The Broad Institute Genomics Platform"/>
            <person name="Russ C."/>
            <person name="Cuomo C."/>
            <person name="Burger G."/>
            <person name="Gray M.W."/>
            <person name="Holland P.W.H."/>
            <person name="King N."/>
            <person name="Lang F.B.F."/>
            <person name="Roger A.J."/>
            <person name="Ruiz-Trillo I."/>
            <person name="Brown M."/>
            <person name="Walker B."/>
            <person name="Young S."/>
            <person name="Zeng Q."/>
            <person name="Gargeya S."/>
            <person name="Fitzgerald M."/>
            <person name="Haas B."/>
            <person name="Abouelleil A."/>
            <person name="Allen A.W."/>
            <person name="Alvarado L."/>
            <person name="Arachchi H.M."/>
            <person name="Berlin A.M."/>
            <person name="Chapman S.B."/>
            <person name="Gainer-Dewar J."/>
            <person name="Goldberg J."/>
            <person name="Griggs A."/>
            <person name="Gujja S."/>
            <person name="Hansen M."/>
            <person name="Howarth C."/>
            <person name="Imamovic A."/>
            <person name="Ireland A."/>
            <person name="Larimer J."/>
            <person name="McCowan C."/>
            <person name="Murphy C."/>
            <person name="Pearson M."/>
            <person name="Poon T.W."/>
            <person name="Priest M."/>
            <person name="Roberts A."/>
            <person name="Saif S."/>
            <person name="Shea T."/>
            <person name="Sisk P."/>
            <person name="Sykes S."/>
            <person name="Wortman J."/>
            <person name="Nusbaum C."/>
            <person name="Birren B."/>
        </authorList>
    </citation>
    <scope>NUCLEOTIDE SEQUENCE [LARGE SCALE GENOMIC DNA]</scope>
    <source>
        <strain evidence="1">ATCC 38817</strain>
    </source>
</reference>